<evidence type="ECO:0000256" key="3">
    <source>
        <dbReference type="ARBA" id="ARBA00022475"/>
    </source>
</evidence>
<comment type="similarity">
    <text evidence="2">Belongs to the CD36 family.</text>
</comment>
<dbReference type="InterPro" id="IPR002159">
    <property type="entry name" value="CD36_fam"/>
</dbReference>
<keyword evidence="3" id="KW-1003">Cell membrane</keyword>
<feature type="non-terminal residue" evidence="14">
    <location>
        <position position="143"/>
    </location>
</feature>
<keyword evidence="11" id="KW-0325">Glycoprotein</keyword>
<dbReference type="Proteomes" id="UP000037510">
    <property type="component" value="Unassembled WGS sequence"/>
</dbReference>
<evidence type="ECO:0000256" key="8">
    <source>
        <dbReference type="ARBA" id="ARBA00023136"/>
    </source>
</evidence>
<sequence>MLVLTYPHFLYADSRYRNSVLGMTPDENKHIIFVDIEPNTGTPIAAAKRVQFNIFQRPISGIPLTQDLRTALVPVVWVEESFLLPDTYRDELRERLLGPLNLLDILIPVGISMCAMVLLFGILCSVRAKLIKTSADTESENKY</sequence>
<dbReference type="GO" id="GO:0005886">
    <property type="term" value="C:plasma membrane"/>
    <property type="evidence" value="ECO:0007669"/>
    <property type="project" value="UniProtKB-SubCell"/>
</dbReference>
<proteinExistence type="inferred from homology"/>
<evidence type="ECO:0000256" key="7">
    <source>
        <dbReference type="ARBA" id="ARBA00022989"/>
    </source>
</evidence>
<dbReference type="AlphaFoldDB" id="A0A0L7LE84"/>
<dbReference type="PANTHER" id="PTHR11923">
    <property type="entry name" value="SCAVENGER RECEPTOR CLASS B TYPE-1 SR-B1"/>
    <property type="match status" value="1"/>
</dbReference>
<dbReference type="GO" id="GO:0005737">
    <property type="term" value="C:cytoplasm"/>
    <property type="evidence" value="ECO:0007669"/>
    <property type="project" value="TreeGrafter"/>
</dbReference>
<dbReference type="EMBL" id="JTDY01001515">
    <property type="protein sequence ID" value="KOB73679.1"/>
    <property type="molecule type" value="Genomic_DNA"/>
</dbReference>
<protein>
    <recommendedName>
        <fullName evidence="12">Sensory neuron membrane protein 2</fullName>
    </recommendedName>
</protein>
<evidence type="ECO:0000313" key="14">
    <source>
        <dbReference type="EMBL" id="KOB73679.1"/>
    </source>
</evidence>
<keyword evidence="9" id="KW-1015">Disulfide bond</keyword>
<keyword evidence="8 13" id="KW-0472">Membrane</keyword>
<organism evidence="14 15">
    <name type="scientific">Operophtera brumata</name>
    <name type="common">Winter moth</name>
    <name type="synonym">Phalaena brumata</name>
    <dbReference type="NCBI Taxonomy" id="104452"/>
    <lineage>
        <taxon>Eukaryota</taxon>
        <taxon>Metazoa</taxon>
        <taxon>Ecdysozoa</taxon>
        <taxon>Arthropoda</taxon>
        <taxon>Hexapoda</taxon>
        <taxon>Insecta</taxon>
        <taxon>Pterygota</taxon>
        <taxon>Neoptera</taxon>
        <taxon>Endopterygota</taxon>
        <taxon>Lepidoptera</taxon>
        <taxon>Glossata</taxon>
        <taxon>Ditrysia</taxon>
        <taxon>Geometroidea</taxon>
        <taxon>Geometridae</taxon>
        <taxon>Larentiinae</taxon>
        <taxon>Operophtera</taxon>
    </lineage>
</organism>
<evidence type="ECO:0000256" key="4">
    <source>
        <dbReference type="ARBA" id="ARBA00022606"/>
    </source>
</evidence>
<dbReference type="GO" id="GO:0007608">
    <property type="term" value="P:sensory perception of smell"/>
    <property type="evidence" value="ECO:0007669"/>
    <property type="project" value="UniProtKB-KW"/>
</dbReference>
<keyword evidence="10" id="KW-0675">Receptor</keyword>
<dbReference type="STRING" id="104452.A0A0L7LE84"/>
<evidence type="ECO:0000256" key="11">
    <source>
        <dbReference type="ARBA" id="ARBA00023180"/>
    </source>
</evidence>
<evidence type="ECO:0000256" key="2">
    <source>
        <dbReference type="ARBA" id="ARBA00010532"/>
    </source>
</evidence>
<evidence type="ECO:0000256" key="12">
    <source>
        <dbReference type="ARBA" id="ARBA00040645"/>
    </source>
</evidence>
<evidence type="ECO:0000313" key="15">
    <source>
        <dbReference type="Proteomes" id="UP000037510"/>
    </source>
</evidence>
<comment type="caution">
    <text evidence="14">The sequence shown here is derived from an EMBL/GenBank/DDBJ whole genome shotgun (WGS) entry which is preliminary data.</text>
</comment>
<dbReference type="OrthoDB" id="195015at2759"/>
<dbReference type="GO" id="GO:0005044">
    <property type="term" value="F:scavenger receptor activity"/>
    <property type="evidence" value="ECO:0007669"/>
    <property type="project" value="TreeGrafter"/>
</dbReference>
<comment type="subcellular location">
    <subcellularLocation>
        <location evidence="1">Cell membrane</location>
    </subcellularLocation>
</comment>
<evidence type="ECO:0000256" key="1">
    <source>
        <dbReference type="ARBA" id="ARBA00004236"/>
    </source>
</evidence>
<keyword evidence="6" id="KW-0552">Olfaction</keyword>
<reference evidence="14 15" key="1">
    <citation type="journal article" date="2015" name="Genome Biol. Evol.">
        <title>The genome of winter moth (Operophtera brumata) provides a genomic perspective on sexual dimorphism and phenology.</title>
        <authorList>
            <person name="Derks M.F."/>
            <person name="Smit S."/>
            <person name="Salis L."/>
            <person name="Schijlen E."/>
            <person name="Bossers A."/>
            <person name="Mateman C."/>
            <person name="Pijl A.S."/>
            <person name="de Ridder D."/>
            <person name="Groenen M.A."/>
            <person name="Visser M.E."/>
            <person name="Megens H.J."/>
        </authorList>
    </citation>
    <scope>NUCLEOTIDE SEQUENCE [LARGE SCALE GENOMIC DNA]</scope>
    <source>
        <strain evidence="14">WM2013NL</strain>
        <tissue evidence="14">Head and thorax</tissue>
    </source>
</reference>
<feature type="non-terminal residue" evidence="14">
    <location>
        <position position="1"/>
    </location>
</feature>
<evidence type="ECO:0000256" key="13">
    <source>
        <dbReference type="SAM" id="Phobius"/>
    </source>
</evidence>
<evidence type="ECO:0000256" key="9">
    <source>
        <dbReference type="ARBA" id="ARBA00023157"/>
    </source>
</evidence>
<accession>A0A0L7LE84</accession>
<evidence type="ECO:0000256" key="5">
    <source>
        <dbReference type="ARBA" id="ARBA00022692"/>
    </source>
</evidence>
<evidence type="ECO:0000256" key="6">
    <source>
        <dbReference type="ARBA" id="ARBA00022725"/>
    </source>
</evidence>
<feature type="transmembrane region" description="Helical" evidence="13">
    <location>
        <begin position="105"/>
        <end position="126"/>
    </location>
</feature>
<keyword evidence="4" id="KW-0716">Sensory transduction</keyword>
<keyword evidence="7 13" id="KW-1133">Transmembrane helix</keyword>
<dbReference type="PANTHER" id="PTHR11923:SF109">
    <property type="entry name" value="SENSORY NEURON MEMBRANE PROTEIN 2"/>
    <property type="match status" value="1"/>
</dbReference>
<name>A0A0L7LE84_OPEBR</name>
<dbReference type="Pfam" id="PF01130">
    <property type="entry name" value="CD36"/>
    <property type="match status" value="1"/>
</dbReference>
<keyword evidence="15" id="KW-1185">Reference proteome</keyword>
<keyword evidence="5 13" id="KW-0812">Transmembrane</keyword>
<gene>
    <name evidence="14" type="ORF">OBRU01_10530</name>
</gene>
<evidence type="ECO:0000256" key="10">
    <source>
        <dbReference type="ARBA" id="ARBA00023170"/>
    </source>
</evidence>